<dbReference type="GO" id="GO:0034088">
    <property type="term" value="P:maintenance of mitotic sister chromatid cohesion"/>
    <property type="evidence" value="ECO:0007669"/>
    <property type="project" value="TreeGrafter"/>
</dbReference>
<dbReference type="GO" id="GO:0000775">
    <property type="term" value="C:chromosome, centromeric region"/>
    <property type="evidence" value="ECO:0007669"/>
    <property type="project" value="TreeGrafter"/>
</dbReference>
<dbReference type="Proteomes" id="UP000250266">
    <property type="component" value="Unassembled WGS sequence"/>
</dbReference>
<evidence type="ECO:0000313" key="4">
    <source>
        <dbReference type="Proteomes" id="UP000250266"/>
    </source>
</evidence>
<comment type="similarity">
    <text evidence="1">Belongs to the DCC1 family.</text>
</comment>
<gene>
    <name evidence="3" type="ORF">K432DRAFT_300870</name>
</gene>
<organism evidence="3 4">
    <name type="scientific">Lepidopterella palustris CBS 459.81</name>
    <dbReference type="NCBI Taxonomy" id="1314670"/>
    <lineage>
        <taxon>Eukaryota</taxon>
        <taxon>Fungi</taxon>
        <taxon>Dikarya</taxon>
        <taxon>Ascomycota</taxon>
        <taxon>Pezizomycotina</taxon>
        <taxon>Dothideomycetes</taxon>
        <taxon>Pleosporomycetidae</taxon>
        <taxon>Mytilinidiales</taxon>
        <taxon>Argynnaceae</taxon>
        <taxon>Lepidopterella</taxon>
    </lineage>
</organism>
<dbReference type="InterPro" id="IPR019128">
    <property type="entry name" value="Dcc1"/>
</dbReference>
<evidence type="ECO:0000256" key="1">
    <source>
        <dbReference type="ARBA" id="ARBA00007017"/>
    </source>
</evidence>
<dbReference type="OrthoDB" id="5199543at2759"/>
<evidence type="ECO:0000313" key="3">
    <source>
        <dbReference type="EMBL" id="OCK78954.1"/>
    </source>
</evidence>
<dbReference type="PANTHER" id="PTHR13395">
    <property type="entry name" value="SISTER CHROMATID COHESION PROTEIN DCC1-RELATED"/>
    <property type="match status" value="1"/>
</dbReference>
<keyword evidence="2" id="KW-0235">DNA replication</keyword>
<dbReference type="GO" id="GO:0031390">
    <property type="term" value="C:Ctf18 RFC-like complex"/>
    <property type="evidence" value="ECO:0007669"/>
    <property type="project" value="InterPro"/>
</dbReference>
<evidence type="ECO:0000256" key="2">
    <source>
        <dbReference type="ARBA" id="ARBA00022705"/>
    </source>
</evidence>
<dbReference type="GO" id="GO:0006260">
    <property type="term" value="P:DNA replication"/>
    <property type="evidence" value="ECO:0007669"/>
    <property type="project" value="UniProtKB-KW"/>
</dbReference>
<dbReference type="EMBL" id="KV745031">
    <property type="protein sequence ID" value="OCK78954.1"/>
    <property type="molecule type" value="Genomic_DNA"/>
</dbReference>
<dbReference type="GO" id="GO:0000785">
    <property type="term" value="C:chromatin"/>
    <property type="evidence" value="ECO:0007669"/>
    <property type="project" value="TreeGrafter"/>
</dbReference>
<proteinExistence type="inferred from homology"/>
<dbReference type="Pfam" id="PF09724">
    <property type="entry name" value="Dcc1"/>
    <property type="match status" value="1"/>
</dbReference>
<name>A0A8E2E839_9PEZI</name>
<accession>A0A8E2E839</accession>
<sequence>MATQDERGVPFSIAHEQQQFRLLELPPEILQLIDSPNPPVLSVKSQVSPVASSTPDSKPAYAVLCTRDQTFQLRQVQTSNSVFVTQPVFETHGDEIPIPGLSAISSCTTTLELHAVAASPLPFLKDALLVWDSNDGMVDAAGNGQSKRALFSNIPLSDGECETGWQELAAFELAGSSFRPSLKTQLQVWQSINAAALAESINLGSQFLTEDLINAMEDEGYPSSLIAALLQLLAAEEKDTRAAWSCLDPKKCVTWTGKSILEVKQSDPELLTATFLDAWKDCLPEAWRDDAELETIKDAYVLPTPTTIAFKADPETVKVANDAAARAGSSSRKWHEKFARARRR</sequence>
<keyword evidence="4" id="KW-1185">Reference proteome</keyword>
<reference evidence="3 4" key="1">
    <citation type="journal article" date="2016" name="Nat. Commun.">
        <title>Ectomycorrhizal ecology is imprinted in the genome of the dominant symbiotic fungus Cenococcum geophilum.</title>
        <authorList>
            <consortium name="DOE Joint Genome Institute"/>
            <person name="Peter M."/>
            <person name="Kohler A."/>
            <person name="Ohm R.A."/>
            <person name="Kuo A."/>
            <person name="Krutzmann J."/>
            <person name="Morin E."/>
            <person name="Arend M."/>
            <person name="Barry K.W."/>
            <person name="Binder M."/>
            <person name="Choi C."/>
            <person name="Clum A."/>
            <person name="Copeland A."/>
            <person name="Grisel N."/>
            <person name="Haridas S."/>
            <person name="Kipfer T."/>
            <person name="LaButti K."/>
            <person name="Lindquist E."/>
            <person name="Lipzen A."/>
            <person name="Maire R."/>
            <person name="Meier B."/>
            <person name="Mihaltcheva S."/>
            <person name="Molinier V."/>
            <person name="Murat C."/>
            <person name="Poggeler S."/>
            <person name="Quandt C.A."/>
            <person name="Sperisen C."/>
            <person name="Tritt A."/>
            <person name="Tisserant E."/>
            <person name="Crous P.W."/>
            <person name="Henrissat B."/>
            <person name="Nehls U."/>
            <person name="Egli S."/>
            <person name="Spatafora J.W."/>
            <person name="Grigoriev I.V."/>
            <person name="Martin F.M."/>
        </authorList>
    </citation>
    <scope>NUCLEOTIDE SEQUENCE [LARGE SCALE GENOMIC DNA]</scope>
    <source>
        <strain evidence="3 4">CBS 459.81</strain>
    </source>
</reference>
<dbReference type="AlphaFoldDB" id="A0A8E2E839"/>
<protein>
    <recommendedName>
        <fullName evidence="5">Sister chromatid cohesion protein Dcc1</fullName>
    </recommendedName>
</protein>
<dbReference type="PANTHER" id="PTHR13395:SF6">
    <property type="entry name" value="SISTER CHROMATID COHESION PROTEIN DCC1"/>
    <property type="match status" value="1"/>
</dbReference>
<evidence type="ECO:0008006" key="5">
    <source>
        <dbReference type="Google" id="ProtNLM"/>
    </source>
</evidence>